<sequence>MRQLSAWVVFWLLLGHAFGSQAQGAAYGDWQLHLPARHPRLLAEAGDRLYVADESSFYYYDKALDATRMLSRRDGLSDVGVQALAYDSASAQLVVVYASGNIDLLGAGGTVRNVTDLLRKQATAKSINQVQIFNGLAYISTSLGIVVLDLAKREVRDTYGAIGPSGTAVTAYATAVLHDTIFAATSAGILRGRLSSAVNLLDYRSWVQEVPNPQNTSQAYEYLAVYQGHLVAAARYYGVSYLAGTGAARSWRFVANSYGSVARRLRTSGGQLLVAFENNPLRRFDAPTGRLVDVLPTASTGPVVTDALREADGTLFVASYTLGLLRFGPGATANPEVIQPNGPATALAFGLVADAASNTVDVLPGGYSGSSGLQQGRREGFYEYHGGQWTNYTSANYSATDFPNLLDLSRGTRLADGTLYLASYGNGLLAWKGPGQFQRYTAGTPAGSPLRSSLDPDATNLDYVRVTDVAADPSGRYLWVVNRHQRANVSGLLRFEPGTGRWQSANYAFGLQNLDRVVVDAFGNPWATQSRKEGTGLMAYDTTSRQAFNFGTANGLPSNSLYCVARDRAGAIWVGTAEGVAYVGDPSPLVGAVAQPTFTKPVAQSGNGLFPTLYNESVTCIAIDGANRKWFGTPNGLWLFNATASEALLHFTTANSPLPSNTINDLAVNDKTGEVFVATDAGVVSYQGSASLTEGKPSCAQVFPNPVRPEFAGTVGIRGVVNNAQVKITDIAGHLVYSTTAAGGTVTWNLTDAQGQRVRSGVYLVLSSDAQGQNTCVSKVAVLSK</sequence>
<evidence type="ECO:0000313" key="3">
    <source>
        <dbReference type="EMBL" id="NML66650.1"/>
    </source>
</evidence>
<dbReference type="Pfam" id="PF07494">
    <property type="entry name" value="Reg_prop"/>
    <property type="match status" value="1"/>
</dbReference>
<dbReference type="Proteomes" id="UP000559626">
    <property type="component" value="Unassembled WGS sequence"/>
</dbReference>
<proteinExistence type="predicted"/>
<feature type="chain" id="PRO_5031380461" evidence="1">
    <location>
        <begin position="23"/>
        <end position="785"/>
    </location>
</feature>
<dbReference type="InterPro" id="IPR026444">
    <property type="entry name" value="Secre_tail"/>
</dbReference>
<feature type="signal peptide" evidence="1">
    <location>
        <begin position="1"/>
        <end position="22"/>
    </location>
</feature>
<keyword evidence="1" id="KW-0732">Signal</keyword>
<evidence type="ECO:0000259" key="2">
    <source>
        <dbReference type="Pfam" id="PF21544"/>
    </source>
</evidence>
<accession>A0A7Y0AGG0</accession>
<keyword evidence="4" id="KW-1185">Reference proteome</keyword>
<feature type="domain" description="PorZ N-terminal beta-propeller" evidence="2">
    <location>
        <begin position="49"/>
        <end position="206"/>
    </location>
</feature>
<evidence type="ECO:0000313" key="4">
    <source>
        <dbReference type="Proteomes" id="UP000559626"/>
    </source>
</evidence>
<organism evidence="3 4">
    <name type="scientific">Hymenobacter polaris</name>
    <dbReference type="NCBI Taxonomy" id="2682546"/>
    <lineage>
        <taxon>Bacteria</taxon>
        <taxon>Pseudomonadati</taxon>
        <taxon>Bacteroidota</taxon>
        <taxon>Cytophagia</taxon>
        <taxon>Cytophagales</taxon>
        <taxon>Hymenobacteraceae</taxon>
        <taxon>Hymenobacter</taxon>
    </lineage>
</organism>
<dbReference type="SUPFAM" id="SSF69322">
    <property type="entry name" value="Tricorn protease domain 2"/>
    <property type="match status" value="1"/>
</dbReference>
<dbReference type="SUPFAM" id="SSF50998">
    <property type="entry name" value="Quinoprotein alcohol dehydrogenase-like"/>
    <property type="match status" value="1"/>
</dbReference>
<dbReference type="Pfam" id="PF21544">
    <property type="entry name" value="PorZ_N_b_propeller"/>
    <property type="match status" value="1"/>
</dbReference>
<reference evidence="3 4" key="1">
    <citation type="submission" date="2020-04" db="EMBL/GenBank/DDBJ databases">
        <title>Hymenobacter polaris sp. nov., isolated from Arctic soil.</title>
        <authorList>
            <person name="Dahal R.H."/>
        </authorList>
    </citation>
    <scope>NUCLEOTIDE SEQUENCE [LARGE SCALE GENOMIC DNA]</scope>
    <source>
        <strain evidence="3 4">RP-2-7</strain>
    </source>
</reference>
<dbReference type="Gene3D" id="2.60.40.4070">
    <property type="match status" value="1"/>
</dbReference>
<dbReference type="NCBIfam" id="TIGR04183">
    <property type="entry name" value="Por_Secre_tail"/>
    <property type="match status" value="1"/>
</dbReference>
<dbReference type="AlphaFoldDB" id="A0A7Y0AGG0"/>
<dbReference type="InterPro" id="IPR011047">
    <property type="entry name" value="Quinoprotein_ADH-like_sf"/>
</dbReference>
<gene>
    <name evidence="3" type="ORF">HHL22_15695</name>
</gene>
<dbReference type="EMBL" id="JABBGH010000002">
    <property type="protein sequence ID" value="NML66650.1"/>
    <property type="molecule type" value="Genomic_DNA"/>
</dbReference>
<dbReference type="RefSeq" id="WP_169532282.1">
    <property type="nucleotide sequence ID" value="NZ_JABBGH010000002.1"/>
</dbReference>
<dbReference type="InterPro" id="IPR048954">
    <property type="entry name" value="PorZ_N"/>
</dbReference>
<comment type="caution">
    <text evidence="3">The sequence shown here is derived from an EMBL/GenBank/DDBJ whole genome shotgun (WGS) entry which is preliminary data.</text>
</comment>
<dbReference type="InterPro" id="IPR015943">
    <property type="entry name" value="WD40/YVTN_repeat-like_dom_sf"/>
</dbReference>
<protein>
    <submittedName>
        <fullName evidence="3">T9SS type A sorting domain-containing protein</fullName>
    </submittedName>
</protein>
<evidence type="ECO:0000256" key="1">
    <source>
        <dbReference type="SAM" id="SignalP"/>
    </source>
</evidence>
<dbReference type="InterPro" id="IPR011110">
    <property type="entry name" value="Reg_prop"/>
</dbReference>
<name>A0A7Y0AGG0_9BACT</name>
<dbReference type="Gene3D" id="2.130.10.10">
    <property type="entry name" value="YVTN repeat-like/Quinoprotein amine dehydrogenase"/>
    <property type="match status" value="2"/>
</dbReference>